<proteinExistence type="predicted"/>
<evidence type="ECO:0000313" key="1">
    <source>
        <dbReference type="EMBL" id="JAD40304.1"/>
    </source>
</evidence>
<organism evidence="1">
    <name type="scientific">Arundo donax</name>
    <name type="common">Giant reed</name>
    <name type="synonym">Donax arundinaceus</name>
    <dbReference type="NCBI Taxonomy" id="35708"/>
    <lineage>
        <taxon>Eukaryota</taxon>
        <taxon>Viridiplantae</taxon>
        <taxon>Streptophyta</taxon>
        <taxon>Embryophyta</taxon>
        <taxon>Tracheophyta</taxon>
        <taxon>Spermatophyta</taxon>
        <taxon>Magnoliopsida</taxon>
        <taxon>Liliopsida</taxon>
        <taxon>Poales</taxon>
        <taxon>Poaceae</taxon>
        <taxon>PACMAD clade</taxon>
        <taxon>Arundinoideae</taxon>
        <taxon>Arundineae</taxon>
        <taxon>Arundo</taxon>
    </lineage>
</organism>
<accession>A0A0A8ZLK2</accession>
<sequence length="27" mass="3017">MMTKHSLGAQVNTKAKDAREWEIISGD</sequence>
<name>A0A0A8ZLK2_ARUDO</name>
<reference evidence="1" key="1">
    <citation type="submission" date="2014-09" db="EMBL/GenBank/DDBJ databases">
        <authorList>
            <person name="Magalhaes I.L.F."/>
            <person name="Oliveira U."/>
            <person name="Santos F.R."/>
            <person name="Vidigal T.H.D.A."/>
            <person name="Brescovit A.D."/>
            <person name="Santos A.J."/>
        </authorList>
    </citation>
    <scope>NUCLEOTIDE SEQUENCE</scope>
    <source>
        <tissue evidence="1">Shoot tissue taken approximately 20 cm above the soil surface</tissue>
    </source>
</reference>
<dbReference type="EMBL" id="GBRH01257591">
    <property type="protein sequence ID" value="JAD40304.1"/>
    <property type="molecule type" value="Transcribed_RNA"/>
</dbReference>
<dbReference type="AlphaFoldDB" id="A0A0A8ZLK2"/>
<reference evidence="1" key="2">
    <citation type="journal article" date="2015" name="Data Brief">
        <title>Shoot transcriptome of the giant reed, Arundo donax.</title>
        <authorList>
            <person name="Barrero R.A."/>
            <person name="Guerrero F.D."/>
            <person name="Moolhuijzen P."/>
            <person name="Goolsby J.A."/>
            <person name="Tidwell J."/>
            <person name="Bellgard S.E."/>
            <person name="Bellgard M.I."/>
        </authorList>
    </citation>
    <scope>NUCLEOTIDE SEQUENCE</scope>
    <source>
        <tissue evidence="1">Shoot tissue taken approximately 20 cm above the soil surface</tissue>
    </source>
</reference>
<protein>
    <submittedName>
        <fullName evidence="1">Uncharacterized protein</fullName>
    </submittedName>
</protein>